<evidence type="ECO:0000256" key="1">
    <source>
        <dbReference type="SAM" id="Phobius"/>
    </source>
</evidence>
<gene>
    <name evidence="4" type="ORF">OJ16_06265</name>
</gene>
<dbReference type="InterPro" id="IPR043128">
    <property type="entry name" value="Rev_trsase/Diguanyl_cyclase"/>
</dbReference>
<dbReference type="GO" id="GO:0071111">
    <property type="term" value="F:cyclic-guanylate-specific phosphodiesterase activity"/>
    <property type="evidence" value="ECO:0007669"/>
    <property type="project" value="InterPro"/>
</dbReference>
<dbReference type="Pfam" id="PF00563">
    <property type="entry name" value="EAL"/>
    <property type="match status" value="1"/>
</dbReference>
<dbReference type="PANTHER" id="PTHR33121:SF70">
    <property type="entry name" value="SIGNALING PROTEIN YKOW"/>
    <property type="match status" value="1"/>
</dbReference>
<dbReference type="InterPro" id="IPR035919">
    <property type="entry name" value="EAL_sf"/>
</dbReference>
<dbReference type="CDD" id="cd01949">
    <property type="entry name" value="GGDEF"/>
    <property type="match status" value="1"/>
</dbReference>
<sequence length="603" mass="69219">MKSITQKVVDALDIKVVVRAGYMIAIGLISYTLITEHHVVGWTYILFPFGMIAALLTHSPKRCKFLAFCSFVHVLLGGAIEPLELGALDDAFLLLPLCYLVLFPGTIWPMLVVISLIAHYFFTVPSDQFPHLVENTIELLLITTFATVMTYYKRKFDEQLKVYRKESLTDFLTQLPNRRAFYEYIETHTNISGDNKDFVLLKVDIDNFKEVNESFGQHQADMLLKAIAEQLKYISIDRAQLFRLEGDEFVILLTERDNIDHQVSGMVRELMRSDQFQFELNRGSYQITFSAGISSLKKAANNHDIWLKNVDIATQKAKSTGKNRVRWYDESLLDETIRTHQIESQLEQAIKQGQFELFYQPKVTMNAQCVNGAEALIRWQHPVLGTISPAEFIAIAEQTKQIIMIGRWVIRTACLQAKQWADAGHPITISVNVSTVQFAHDDLFPYIRHILRQTELDPHLLQIEITETTLMKDTDRVTKICRRLQDEGVTIAIDDFGVAYSSLNYLKHLPIDVLKIDKSFVDDCVNIKNDHMLVKTIIQLGHNMGKKVIAEGVEYEAQRLLLVSEGCHEYQGYLFSQPVSAEQFTERFMQKHYMQRTPNVRAV</sequence>
<comment type="caution">
    <text evidence="4">The sequence shown here is derived from an EMBL/GenBank/DDBJ whole genome shotgun (WGS) entry which is preliminary data.</text>
</comment>
<dbReference type="CDD" id="cd01948">
    <property type="entry name" value="EAL"/>
    <property type="match status" value="1"/>
</dbReference>
<feature type="transmembrane region" description="Helical" evidence="1">
    <location>
        <begin position="132"/>
        <end position="152"/>
    </location>
</feature>
<dbReference type="OrthoDB" id="1316910at2"/>
<accession>A0A0C2NTF9</accession>
<dbReference type="NCBIfam" id="TIGR00254">
    <property type="entry name" value="GGDEF"/>
    <property type="match status" value="1"/>
</dbReference>
<protein>
    <submittedName>
        <fullName evidence="4">Diguanylate phosphodiesterase</fullName>
    </submittedName>
</protein>
<keyword evidence="5" id="KW-1185">Reference proteome</keyword>
<keyword evidence="1" id="KW-1133">Transmembrane helix</keyword>
<feature type="domain" description="EAL" evidence="2">
    <location>
        <begin position="339"/>
        <end position="592"/>
    </location>
</feature>
<dbReference type="Gene3D" id="3.20.20.450">
    <property type="entry name" value="EAL domain"/>
    <property type="match status" value="1"/>
</dbReference>
<dbReference type="SUPFAM" id="SSF55073">
    <property type="entry name" value="Nucleotide cyclase"/>
    <property type="match status" value="1"/>
</dbReference>
<keyword evidence="1" id="KW-0812">Transmembrane</keyword>
<dbReference type="Gene3D" id="3.30.70.270">
    <property type="match status" value="1"/>
</dbReference>
<proteinExistence type="predicted"/>
<dbReference type="AlphaFoldDB" id="A0A0C2NTF9"/>
<feature type="transmembrane region" description="Helical" evidence="1">
    <location>
        <begin position="63"/>
        <end position="80"/>
    </location>
</feature>
<dbReference type="EMBL" id="JTKH01000006">
    <property type="protein sequence ID" value="KII80891.1"/>
    <property type="molecule type" value="Genomic_DNA"/>
</dbReference>
<dbReference type="SMART" id="SM00267">
    <property type="entry name" value="GGDEF"/>
    <property type="match status" value="1"/>
</dbReference>
<dbReference type="InterPro" id="IPR001633">
    <property type="entry name" value="EAL_dom"/>
</dbReference>
<dbReference type="Pfam" id="PF00990">
    <property type="entry name" value="GGDEF"/>
    <property type="match status" value="1"/>
</dbReference>
<organism evidence="4 5">
    <name type="scientific">Vibrio renipiscarius</name>
    <dbReference type="NCBI Taxonomy" id="1461322"/>
    <lineage>
        <taxon>Bacteria</taxon>
        <taxon>Pseudomonadati</taxon>
        <taxon>Pseudomonadota</taxon>
        <taxon>Gammaproteobacteria</taxon>
        <taxon>Vibrionales</taxon>
        <taxon>Vibrionaceae</taxon>
        <taxon>Vibrio</taxon>
    </lineage>
</organism>
<feature type="transmembrane region" description="Helical" evidence="1">
    <location>
        <begin position="39"/>
        <end position="56"/>
    </location>
</feature>
<dbReference type="SUPFAM" id="SSF141868">
    <property type="entry name" value="EAL domain-like"/>
    <property type="match status" value="1"/>
</dbReference>
<dbReference type="SMART" id="SM00052">
    <property type="entry name" value="EAL"/>
    <property type="match status" value="1"/>
</dbReference>
<dbReference type="Proteomes" id="UP000031672">
    <property type="component" value="Unassembled WGS sequence"/>
</dbReference>
<dbReference type="PANTHER" id="PTHR33121">
    <property type="entry name" value="CYCLIC DI-GMP PHOSPHODIESTERASE PDEF"/>
    <property type="match status" value="1"/>
</dbReference>
<dbReference type="InterPro" id="IPR000160">
    <property type="entry name" value="GGDEF_dom"/>
</dbReference>
<dbReference type="PROSITE" id="PS50883">
    <property type="entry name" value="EAL"/>
    <property type="match status" value="1"/>
</dbReference>
<feature type="transmembrane region" description="Helical" evidence="1">
    <location>
        <begin position="12"/>
        <end position="33"/>
    </location>
</feature>
<evidence type="ECO:0000259" key="3">
    <source>
        <dbReference type="PROSITE" id="PS50887"/>
    </source>
</evidence>
<dbReference type="InterPro" id="IPR050706">
    <property type="entry name" value="Cyclic-di-GMP_PDE-like"/>
</dbReference>
<evidence type="ECO:0000313" key="5">
    <source>
        <dbReference type="Proteomes" id="UP000031672"/>
    </source>
</evidence>
<accession>A0A0C2NN20</accession>
<dbReference type="PROSITE" id="PS50887">
    <property type="entry name" value="GGDEF"/>
    <property type="match status" value="1"/>
</dbReference>
<evidence type="ECO:0000259" key="2">
    <source>
        <dbReference type="PROSITE" id="PS50883"/>
    </source>
</evidence>
<dbReference type="RefSeq" id="WP_040988473.1">
    <property type="nucleotide sequence ID" value="NZ_JTKH01000006.1"/>
</dbReference>
<name>A0A0C2NTF9_9VIBR</name>
<reference evidence="4 5" key="1">
    <citation type="submission" date="2014-11" db="EMBL/GenBank/DDBJ databases">
        <title>Draft Genome Sequence of Vibrio piscirenalis strains CECT 8603T and CECT 8604, two marine Gammaproteobacterium isolated from cultured gilthead sea bream (Sparus aurata).</title>
        <authorList>
            <person name="Arahal D.R."/>
            <person name="Rodrigo-Torres L."/>
            <person name="Lucena T."/>
            <person name="Pujalte M.J."/>
        </authorList>
    </citation>
    <scope>NUCLEOTIDE SEQUENCE [LARGE SCALE GENOMIC DNA]</scope>
    <source>
        <strain evidence="4 5">DCR 1-4-2</strain>
    </source>
</reference>
<feature type="transmembrane region" description="Helical" evidence="1">
    <location>
        <begin position="92"/>
        <end position="120"/>
    </location>
</feature>
<keyword evidence="1" id="KW-0472">Membrane</keyword>
<dbReference type="STRING" id="1461322.OJ16_06265"/>
<feature type="domain" description="GGDEF" evidence="3">
    <location>
        <begin position="196"/>
        <end position="330"/>
    </location>
</feature>
<evidence type="ECO:0000313" key="4">
    <source>
        <dbReference type="EMBL" id="KII80891.1"/>
    </source>
</evidence>
<dbReference type="InterPro" id="IPR029787">
    <property type="entry name" value="Nucleotide_cyclase"/>
</dbReference>